<name>A0A518DU33_9BACT</name>
<dbReference type="OrthoDB" id="271087at2"/>
<accession>A0A518DU33</accession>
<sequence>MVGQGSPNKALTPDWLREFVRLAVRFCALASAFVLLSGTLAAETIDLRLRIAWGGGTNRQWRGEIRLSEGRLSAVSPLGMEADEPGSMQIEAGVVRIQQRSPRIYDGLDLQIDADRAAQLTLELTPVDNPQQVQRTTLTLEQLIENTHSEAVDDQGNRLLIRRTPGDRLRLSFHRDSLVFDPGETFGLSAVPHLIQAPAGASLQCVMRLTADKDGTEAWSEVFNVQSNDLGQAPAIGPAAIAIPETEGVYTLDVEIGPQPSRLPTFLRKPAPLAQRKLQLVVISPKPRSVDPTAFTPQFEINPAQTGWWDRFLKISPWTLLPGFGQGPLGNGATSTATFGELKLTALEPQGWQAYPLPVSRTGKPHILVVEAPADRVQNLGISIVEPNAVGVVGPIGLDSGVFTPPSPLNGSDMVTHRIVFWPRTSQPLVLLTNRGEGAAWFGKLRLLSGGDSLPLSPAAEASNQRLLSAYYEKPLFPEAMSVTESIDPWTNRPLDDWNGFYEGAIRLVQHLKYAGYNSAVIPVVCEGSSLYPSRLLQPTPKYDSGVFYVTAQDPIRKDVLEMLLRIFDREGLLLVPSVQFASPLPELEILRRREAMGGMELIGVEGRPYLAVHGAKEGLAPYYNPLDPRVQKAMVEVIDELAERCAKHPSFAGLSLSIGPNSYAQLPGKEWGYDDETVARFENTLGVVVPGEGEKRFLTRANHLLGPKREIWLRWRAGQIAALHERFARSLTARQPTARLLLTGGELLSSRAIVDELHPQLPETSTIADAMLNVGIAAELYSEKELATLVRPQNLSAESSLLASAVDLQLRNDADVDRYFASSGHSATIFFHQRQPLQLPSFDAVSPFGADRTHTWLLTHAAPAGKFNRQRFVHALAAADCRTMLDGGWMPLQGQEAATAEIFHLYRKLPDRPFETVVSKTHRSQSVVVRYLHDGGQTYLYLVNDSPWPATVEIHLNAPIGCELLPLTPRQLPPLEGSGESLVWRVSLDPYDLAGTRLDLPNVKILDYTFRSADNEPIAAELMRQVDGLKSRISGLANSEPMKNLVNPGFEDAPVDEAPPGWVFPTTPGVTFQTDSQEHHQGKHSLRISSNGPVAWMRSSPLPAPTTGRLSAWVWLRISDPNVQPPLRLAIEGRLNGKVYYRFASVGAGERSPALSNDWQPYVFHIDDLPSENLSDLRIGFDLMGPGEVWIDDIQLFDLWFYENERDELAKNIAVADFHLSRGNIADCQRILEGYWPQFLTKFVPLRPAMTASRPVKETEKTPVGRPPGSTPPEETPQDPPAEAPTFFNRMKSYLPSRLRPF</sequence>
<keyword evidence="3" id="KW-1185">Reference proteome</keyword>
<dbReference type="Proteomes" id="UP000317648">
    <property type="component" value="Chromosome"/>
</dbReference>
<protein>
    <recommendedName>
        <fullName evidence="4">Glycosyl hydrolase-like 10 domain-containing protein</fullName>
    </recommendedName>
</protein>
<organism evidence="2 3">
    <name type="scientific">Lignipirellula cremea</name>
    <dbReference type="NCBI Taxonomy" id="2528010"/>
    <lineage>
        <taxon>Bacteria</taxon>
        <taxon>Pseudomonadati</taxon>
        <taxon>Planctomycetota</taxon>
        <taxon>Planctomycetia</taxon>
        <taxon>Pirellulales</taxon>
        <taxon>Pirellulaceae</taxon>
        <taxon>Lignipirellula</taxon>
    </lineage>
</organism>
<dbReference type="Gene3D" id="2.60.120.260">
    <property type="entry name" value="Galactose-binding domain-like"/>
    <property type="match status" value="1"/>
</dbReference>
<feature type="compositionally biased region" description="Pro residues" evidence="1">
    <location>
        <begin position="1266"/>
        <end position="1284"/>
    </location>
</feature>
<gene>
    <name evidence="2" type="ORF">Pla8534_31650</name>
</gene>
<dbReference type="EMBL" id="CP036433">
    <property type="protein sequence ID" value="QDU95350.1"/>
    <property type="molecule type" value="Genomic_DNA"/>
</dbReference>
<reference evidence="2 3" key="1">
    <citation type="submission" date="2019-02" db="EMBL/GenBank/DDBJ databases">
        <title>Deep-cultivation of Planctomycetes and their phenomic and genomic characterization uncovers novel biology.</title>
        <authorList>
            <person name="Wiegand S."/>
            <person name="Jogler M."/>
            <person name="Boedeker C."/>
            <person name="Pinto D."/>
            <person name="Vollmers J."/>
            <person name="Rivas-Marin E."/>
            <person name="Kohn T."/>
            <person name="Peeters S.H."/>
            <person name="Heuer A."/>
            <person name="Rast P."/>
            <person name="Oberbeckmann S."/>
            <person name="Bunk B."/>
            <person name="Jeske O."/>
            <person name="Meyerdierks A."/>
            <person name="Storesund J.E."/>
            <person name="Kallscheuer N."/>
            <person name="Luecker S."/>
            <person name="Lage O.M."/>
            <person name="Pohl T."/>
            <person name="Merkel B.J."/>
            <person name="Hornburger P."/>
            <person name="Mueller R.-W."/>
            <person name="Bruemmer F."/>
            <person name="Labrenz M."/>
            <person name="Spormann A.M."/>
            <person name="Op den Camp H."/>
            <person name="Overmann J."/>
            <person name="Amann R."/>
            <person name="Jetten M.S.M."/>
            <person name="Mascher T."/>
            <person name="Medema M.H."/>
            <person name="Devos D.P."/>
            <person name="Kaster A.-K."/>
            <person name="Ovreas L."/>
            <person name="Rohde M."/>
            <person name="Galperin M.Y."/>
            <person name="Jogler C."/>
        </authorList>
    </citation>
    <scope>NUCLEOTIDE SEQUENCE [LARGE SCALE GENOMIC DNA]</scope>
    <source>
        <strain evidence="2 3">Pla85_3_4</strain>
    </source>
</reference>
<evidence type="ECO:0000313" key="3">
    <source>
        <dbReference type="Proteomes" id="UP000317648"/>
    </source>
</evidence>
<evidence type="ECO:0000313" key="2">
    <source>
        <dbReference type="EMBL" id="QDU95350.1"/>
    </source>
</evidence>
<evidence type="ECO:0008006" key="4">
    <source>
        <dbReference type="Google" id="ProtNLM"/>
    </source>
</evidence>
<dbReference type="RefSeq" id="WP_145054103.1">
    <property type="nucleotide sequence ID" value="NZ_CP036433.1"/>
</dbReference>
<dbReference type="KEGG" id="lcre:Pla8534_31650"/>
<evidence type="ECO:0000256" key="1">
    <source>
        <dbReference type="SAM" id="MobiDB-lite"/>
    </source>
</evidence>
<proteinExistence type="predicted"/>
<dbReference type="Gene3D" id="3.20.20.80">
    <property type="entry name" value="Glycosidases"/>
    <property type="match status" value="1"/>
</dbReference>
<feature type="region of interest" description="Disordered" evidence="1">
    <location>
        <begin position="1252"/>
        <end position="1289"/>
    </location>
</feature>